<dbReference type="Proteomes" id="UP000813423">
    <property type="component" value="Unassembled WGS sequence"/>
</dbReference>
<dbReference type="AlphaFoldDB" id="A0A229Y7C1"/>
<dbReference type="GO" id="GO:0005634">
    <property type="term" value="C:nucleus"/>
    <property type="evidence" value="ECO:0007669"/>
    <property type="project" value="TreeGrafter"/>
</dbReference>
<dbReference type="GO" id="GO:0005829">
    <property type="term" value="C:cytosol"/>
    <property type="evidence" value="ECO:0007669"/>
    <property type="project" value="TreeGrafter"/>
</dbReference>
<dbReference type="InterPro" id="IPR043129">
    <property type="entry name" value="ATPase_NBD"/>
</dbReference>
<evidence type="ECO:0000256" key="2">
    <source>
        <dbReference type="ARBA" id="ARBA00022840"/>
    </source>
</evidence>
<accession>A0A229Y7C1</accession>
<dbReference type="InterPro" id="IPR013126">
    <property type="entry name" value="Hsp_70_fam"/>
</dbReference>
<dbReference type="GO" id="GO:0051082">
    <property type="term" value="F:unfolded protein binding"/>
    <property type="evidence" value="ECO:0007669"/>
    <property type="project" value="EnsemblFungi"/>
</dbReference>
<dbReference type="GO" id="GO:0005524">
    <property type="term" value="F:ATP binding"/>
    <property type="evidence" value="ECO:0007669"/>
    <property type="project" value="UniProtKB-KW"/>
</dbReference>
<evidence type="ECO:0008006" key="6">
    <source>
        <dbReference type="Google" id="ProtNLM"/>
    </source>
</evidence>
<dbReference type="GO" id="GO:0006452">
    <property type="term" value="P:translational frameshifting"/>
    <property type="evidence" value="ECO:0007669"/>
    <property type="project" value="EnsemblFungi"/>
</dbReference>
<keyword evidence="1" id="KW-0547">Nucleotide-binding</keyword>
<protein>
    <recommendedName>
        <fullName evidence="6">Hsp70 chaperone (BiP)</fullName>
    </recommendedName>
</protein>
<proteinExistence type="predicted"/>
<name>A0A229Y7C1_ASPFM</name>
<dbReference type="Gene3D" id="3.90.640.10">
    <property type="entry name" value="Actin, Chain A, domain 4"/>
    <property type="match status" value="1"/>
</dbReference>
<dbReference type="GO" id="GO:0006364">
    <property type="term" value="P:rRNA processing"/>
    <property type="evidence" value="ECO:0007669"/>
    <property type="project" value="EnsemblFungi"/>
</dbReference>
<dbReference type="GO" id="GO:0051083">
    <property type="term" value="P:'de novo' cotranslational protein folding"/>
    <property type="evidence" value="ECO:0007669"/>
    <property type="project" value="EnsemblFungi"/>
</dbReference>
<evidence type="ECO:0000256" key="1">
    <source>
        <dbReference type="ARBA" id="ARBA00022741"/>
    </source>
</evidence>
<feature type="compositionally biased region" description="Basic and acidic residues" evidence="3">
    <location>
        <begin position="477"/>
        <end position="492"/>
    </location>
</feature>
<evidence type="ECO:0000313" key="4">
    <source>
        <dbReference type="EMBL" id="KAH1911549.1"/>
    </source>
</evidence>
<feature type="region of interest" description="Disordered" evidence="3">
    <location>
        <begin position="477"/>
        <end position="516"/>
    </location>
</feature>
<dbReference type="GO" id="GO:0140662">
    <property type="term" value="F:ATP-dependent protein folding chaperone"/>
    <property type="evidence" value="ECO:0007669"/>
    <property type="project" value="InterPro"/>
</dbReference>
<dbReference type="GO" id="GO:0101031">
    <property type="term" value="C:protein folding chaperone complex"/>
    <property type="evidence" value="ECO:0007669"/>
    <property type="project" value="EnsemblFungi"/>
</dbReference>
<reference evidence="4" key="1">
    <citation type="submission" date="2021-08" db="EMBL/GenBank/DDBJ databases">
        <title>Global Aspergillus fumigatus from environmental and clinical sources.</title>
        <authorList>
            <person name="Barber A."/>
            <person name="Sae-Ong T."/>
        </authorList>
    </citation>
    <scope>NUCLEOTIDE SEQUENCE</scope>
    <source>
        <strain evidence="4">NRZ-2016-071</strain>
    </source>
</reference>
<keyword evidence="2" id="KW-0067">ATP-binding</keyword>
<dbReference type="Gene3D" id="3.30.420.40">
    <property type="match status" value="2"/>
</dbReference>
<dbReference type="Gene3D" id="3.30.30.30">
    <property type="match status" value="1"/>
</dbReference>
<gene>
    <name evidence="4" type="ORF">KXV57_003256</name>
</gene>
<feature type="compositionally biased region" description="Acidic residues" evidence="3">
    <location>
        <begin position="493"/>
        <end position="512"/>
    </location>
</feature>
<organism evidence="4 5">
    <name type="scientific">Aspergillus fumigatus</name>
    <name type="common">Neosartorya fumigata</name>
    <dbReference type="NCBI Taxonomy" id="746128"/>
    <lineage>
        <taxon>Eukaryota</taxon>
        <taxon>Fungi</taxon>
        <taxon>Dikarya</taxon>
        <taxon>Ascomycota</taxon>
        <taxon>Pezizomycotina</taxon>
        <taxon>Eurotiomycetes</taxon>
        <taxon>Eurotiomycetidae</taxon>
        <taxon>Eurotiales</taxon>
        <taxon>Aspergillaceae</taxon>
        <taxon>Aspergillus</taxon>
        <taxon>Aspergillus subgen. Fumigati</taxon>
    </lineage>
</organism>
<dbReference type="PANTHER" id="PTHR45639">
    <property type="entry name" value="HSC70CB, ISOFORM G-RELATED"/>
    <property type="match status" value="1"/>
</dbReference>
<dbReference type="GO" id="GO:0006450">
    <property type="term" value="P:regulation of translational fidelity"/>
    <property type="evidence" value="ECO:0007669"/>
    <property type="project" value="EnsemblFungi"/>
</dbReference>
<dbReference type="Pfam" id="PF00012">
    <property type="entry name" value="HSP70"/>
    <property type="match status" value="1"/>
</dbReference>
<dbReference type="CDD" id="cd10232">
    <property type="entry name" value="ASKHA_NBD_HSP70_ScSsz1p-like"/>
    <property type="match status" value="1"/>
</dbReference>
<dbReference type="PANTHER" id="PTHR45639:SF32">
    <property type="entry name" value="HEAT SHOCK PROTEIN PDR13"/>
    <property type="match status" value="1"/>
</dbReference>
<dbReference type="SUPFAM" id="SSF53067">
    <property type="entry name" value="Actin-like ATPase domain"/>
    <property type="match status" value="2"/>
</dbReference>
<evidence type="ECO:0000256" key="3">
    <source>
        <dbReference type="SAM" id="MobiDB-lite"/>
    </source>
</evidence>
<dbReference type="FunFam" id="3.30.30.30:FF:000009">
    <property type="entry name" value="Heat shock protein Hsp70"/>
    <property type="match status" value="1"/>
</dbReference>
<sequence length="571" mass="61756">MGDSNGVAAEAPERFAIGISFGNSSSSIARLTPEGKAEVIANEEGDRQIPTVLSYIDGEEYHGTQAKAQLVRNPQNTVAYFRDYVGKNFKSIDPTPCHQSAHPQQVDSTVAFTIRDTASETPNTVTVSEITTRHLRRLKQSASDYLGKDVNAAVITVPTDFTDVQREALIAAAGAAGLEVLQLIHEPVAAVLAYDARPEATVTDKLVVVADFGGTRSDAAVIACRGGMYTILATAHDYELGGASLDQIVIDHFAKEFIKKHKTDPRENARGLAKLKLEGEATRRALSLGTNASLSIESLADGIDFSSTINRTRYELLSGKVFAQFTRLIEQVVQKAELDVLDIDEVIFSGGTSHTPKIAQLARNMFSEKTKILAPSTSASAINPSELAPRGAAIQASLIQEFDKEDIEQSIHPMVTATPHLRNAIGVEFVHGETVEFKPLLNAETALPARRVAQYSAPKDGGDVLVRVCEGVREIKVTKPEPKPKEEKPPKAEDDEDEDSDFDSDEDEEEEIREIVWKTEKPIAELAVKGVKAGSKVELMVHVNADLGMQITAREVGGQNAVRGAVESPKA</sequence>
<dbReference type="FunFam" id="3.90.640.10:FF:000023">
    <property type="entry name" value="Hsp70 chaperone (BiP)"/>
    <property type="match status" value="1"/>
</dbReference>
<comment type="caution">
    <text evidence="4">The sequence shown here is derived from an EMBL/GenBank/DDBJ whole genome shotgun (WGS) entry which is preliminary data.</text>
</comment>
<dbReference type="PRINTS" id="PR00301">
    <property type="entry name" value="HEATSHOCK70"/>
</dbReference>
<dbReference type="EMBL" id="JAIBSC010000002">
    <property type="protein sequence ID" value="KAH1911549.1"/>
    <property type="molecule type" value="Genomic_DNA"/>
</dbReference>
<evidence type="ECO:0000313" key="5">
    <source>
        <dbReference type="Proteomes" id="UP000813423"/>
    </source>
</evidence>
<dbReference type="GO" id="GO:0002181">
    <property type="term" value="P:cytoplasmic translation"/>
    <property type="evidence" value="ECO:0007669"/>
    <property type="project" value="EnsemblFungi"/>
</dbReference>